<dbReference type="InterPro" id="IPR023772">
    <property type="entry name" value="DNA-bd_HTH_TetR-type_CS"/>
</dbReference>
<dbReference type="PANTHER" id="PTHR30055:SF146">
    <property type="entry name" value="HTH-TYPE TRANSCRIPTIONAL DUAL REGULATOR CECR"/>
    <property type="match status" value="1"/>
</dbReference>
<feature type="domain" description="HTH tetR-type" evidence="3">
    <location>
        <begin position="5"/>
        <end position="65"/>
    </location>
</feature>
<dbReference type="RefSeq" id="WP_283758329.1">
    <property type="nucleotide sequence ID" value="NZ_JAQOSQ010000009.1"/>
</dbReference>
<reference evidence="4 5" key="1">
    <citation type="submission" date="2023-01" db="EMBL/GenBank/DDBJ databases">
        <title>Novel diversity within Roseofilum (Cyanobacteria; Desertifilaceae) from marine benthic mats with descriptions of four novel species.</title>
        <authorList>
            <person name="Wang Y."/>
            <person name="Berthold D.E."/>
            <person name="Hu J."/>
            <person name="Lefler F.W."/>
            <person name="Laughinghouse H.D. IV."/>
        </authorList>
    </citation>
    <scope>NUCLEOTIDE SEQUENCE [LARGE SCALE GENOMIC DNA]</scope>
    <source>
        <strain evidence="4 5">BLCC-M143</strain>
    </source>
</reference>
<dbReference type="Pfam" id="PF00440">
    <property type="entry name" value="TetR_N"/>
    <property type="match status" value="1"/>
</dbReference>
<dbReference type="Pfam" id="PF14246">
    <property type="entry name" value="TetR_C_7"/>
    <property type="match status" value="1"/>
</dbReference>
<dbReference type="PANTHER" id="PTHR30055">
    <property type="entry name" value="HTH-TYPE TRANSCRIPTIONAL REGULATOR RUTR"/>
    <property type="match status" value="1"/>
</dbReference>
<dbReference type="EMBL" id="JAQOSQ010000009">
    <property type="protein sequence ID" value="MDJ1183676.1"/>
    <property type="molecule type" value="Genomic_DNA"/>
</dbReference>
<dbReference type="InterPro" id="IPR050109">
    <property type="entry name" value="HTH-type_TetR-like_transc_reg"/>
</dbReference>
<dbReference type="InterPro" id="IPR009057">
    <property type="entry name" value="Homeodomain-like_sf"/>
</dbReference>
<feature type="DNA-binding region" description="H-T-H motif" evidence="2">
    <location>
        <begin position="28"/>
        <end position="47"/>
    </location>
</feature>
<organism evidence="4 5">
    <name type="scientific">Roseofilum casamattae BLCC-M143</name>
    <dbReference type="NCBI Taxonomy" id="3022442"/>
    <lineage>
        <taxon>Bacteria</taxon>
        <taxon>Bacillati</taxon>
        <taxon>Cyanobacteriota</taxon>
        <taxon>Cyanophyceae</taxon>
        <taxon>Desertifilales</taxon>
        <taxon>Desertifilaceae</taxon>
        <taxon>Roseofilum</taxon>
        <taxon>Roseofilum casamattae</taxon>
    </lineage>
</organism>
<evidence type="ECO:0000313" key="5">
    <source>
        <dbReference type="Proteomes" id="UP001232992"/>
    </source>
</evidence>
<dbReference type="PROSITE" id="PS50977">
    <property type="entry name" value="HTH_TETR_2"/>
    <property type="match status" value="1"/>
</dbReference>
<accession>A0ABT7BWY2</accession>
<protein>
    <submittedName>
        <fullName evidence="4">TetR/AcrR family transcriptional regulator</fullName>
    </submittedName>
</protein>
<dbReference type="Proteomes" id="UP001232992">
    <property type="component" value="Unassembled WGS sequence"/>
</dbReference>
<dbReference type="Gene3D" id="1.10.10.60">
    <property type="entry name" value="Homeodomain-like"/>
    <property type="match status" value="1"/>
</dbReference>
<evidence type="ECO:0000313" key="4">
    <source>
        <dbReference type="EMBL" id="MDJ1183676.1"/>
    </source>
</evidence>
<dbReference type="PROSITE" id="PS01081">
    <property type="entry name" value="HTH_TETR_1"/>
    <property type="match status" value="1"/>
</dbReference>
<sequence>MRLTDKKRAAILAAAVAEFQQHGFDGTSMDRIAAVAEVSKRTVYNHFASKEDLFAAIVSELLARSQTMSDYVYMPELPLAEQLFDIGKAIAQTLTSDDFMQLSRAIVSRFLQSPDIAESTFREHDKFNSGLIAWIEAASQDNRLAITNAEFAATQFTSLIKAFVFWPQLIGNQAPVSEEECDRIIQSAVALFLSYYSAIGEAREGK</sequence>
<comment type="caution">
    <text evidence="4">The sequence shown here is derived from an EMBL/GenBank/DDBJ whole genome shotgun (WGS) entry which is preliminary data.</text>
</comment>
<evidence type="ECO:0000256" key="1">
    <source>
        <dbReference type="ARBA" id="ARBA00023125"/>
    </source>
</evidence>
<keyword evidence="5" id="KW-1185">Reference proteome</keyword>
<keyword evidence="1 2" id="KW-0238">DNA-binding</keyword>
<dbReference type="Gene3D" id="1.10.357.10">
    <property type="entry name" value="Tetracycline Repressor, domain 2"/>
    <property type="match status" value="1"/>
</dbReference>
<evidence type="ECO:0000259" key="3">
    <source>
        <dbReference type="PROSITE" id="PS50977"/>
    </source>
</evidence>
<dbReference type="InterPro" id="IPR039536">
    <property type="entry name" value="TetR_C_Proteobacteria"/>
</dbReference>
<name>A0ABT7BWY2_9CYAN</name>
<proteinExistence type="predicted"/>
<dbReference type="SUPFAM" id="SSF46689">
    <property type="entry name" value="Homeodomain-like"/>
    <property type="match status" value="1"/>
</dbReference>
<evidence type="ECO:0000256" key="2">
    <source>
        <dbReference type="PROSITE-ProRule" id="PRU00335"/>
    </source>
</evidence>
<gene>
    <name evidence="4" type="ORF">PMH09_10795</name>
</gene>
<dbReference type="InterPro" id="IPR001647">
    <property type="entry name" value="HTH_TetR"/>
</dbReference>
<dbReference type="PRINTS" id="PR00455">
    <property type="entry name" value="HTHTETR"/>
</dbReference>